<feature type="transmembrane region" description="Helical" evidence="1">
    <location>
        <begin position="62"/>
        <end position="82"/>
    </location>
</feature>
<dbReference type="KEGG" id="vbh:CMV30_09660"/>
<proteinExistence type="predicted"/>
<evidence type="ECO:0000313" key="3">
    <source>
        <dbReference type="Proteomes" id="UP000217265"/>
    </source>
</evidence>
<feature type="transmembrane region" description="Helical" evidence="1">
    <location>
        <begin position="20"/>
        <end position="42"/>
    </location>
</feature>
<gene>
    <name evidence="2" type="ORF">CMV30_09660</name>
</gene>
<dbReference type="Proteomes" id="UP000217265">
    <property type="component" value="Chromosome"/>
</dbReference>
<dbReference type="RefSeq" id="WP_096055831.1">
    <property type="nucleotide sequence ID" value="NZ_CP023344.1"/>
</dbReference>
<dbReference type="AlphaFoldDB" id="A0A290Q6A5"/>
<dbReference type="OrthoDB" id="7375605at2"/>
<name>A0A290Q6A5_9BACT</name>
<organism evidence="2 3">
    <name type="scientific">Nibricoccus aquaticus</name>
    <dbReference type="NCBI Taxonomy" id="2576891"/>
    <lineage>
        <taxon>Bacteria</taxon>
        <taxon>Pseudomonadati</taxon>
        <taxon>Verrucomicrobiota</taxon>
        <taxon>Opitutia</taxon>
        <taxon>Opitutales</taxon>
        <taxon>Opitutaceae</taxon>
        <taxon>Nibricoccus</taxon>
    </lineage>
</organism>
<dbReference type="EMBL" id="CP023344">
    <property type="protein sequence ID" value="ATC64199.1"/>
    <property type="molecule type" value="Genomic_DNA"/>
</dbReference>
<accession>A0A290Q6A5</accession>
<keyword evidence="1" id="KW-0472">Membrane</keyword>
<keyword evidence="1" id="KW-0812">Transmembrane</keyword>
<keyword evidence="1" id="KW-1133">Transmembrane helix</keyword>
<protein>
    <submittedName>
        <fullName evidence="2">Uncharacterized protein</fullName>
    </submittedName>
</protein>
<evidence type="ECO:0000313" key="2">
    <source>
        <dbReference type="EMBL" id="ATC64199.1"/>
    </source>
</evidence>
<keyword evidence="3" id="KW-1185">Reference proteome</keyword>
<reference evidence="2 3" key="1">
    <citation type="submission" date="2017-09" db="EMBL/GenBank/DDBJ databases">
        <title>Complete genome sequence of Verrucomicrobial strain HZ-65, isolated from freshwater.</title>
        <authorList>
            <person name="Choi A."/>
        </authorList>
    </citation>
    <scope>NUCLEOTIDE SEQUENCE [LARGE SCALE GENOMIC DNA]</scope>
    <source>
        <strain evidence="2 3">HZ-65</strain>
    </source>
</reference>
<sequence>MPRPRLQATIALAVTSSLWLWRGGIFPAALALTAATLALLAWVSPRAYAPFSRAFEKLGHLILIAFTWLSLGLIYFGVFTPLRLWRTLRRHDPLARRFDSTAPTYLRPLPSTPPNFTRHF</sequence>
<evidence type="ECO:0000256" key="1">
    <source>
        <dbReference type="SAM" id="Phobius"/>
    </source>
</evidence>